<feature type="signal peptide" evidence="2">
    <location>
        <begin position="1"/>
        <end position="20"/>
    </location>
</feature>
<keyword evidence="2" id="KW-0732">Signal</keyword>
<dbReference type="Proteomes" id="UP000199564">
    <property type="component" value="Unassembled WGS sequence"/>
</dbReference>
<proteinExistence type="predicted"/>
<sequence length="522" mass="59898">MKRKLLLLIFFLASFSLSFGQEGLLPFQDSAALIQELKLQEDIPSFTYRFFIPKANKNSKITSDSSFLWVETDTAFISKSFKNGTLIDSLYGQLQGNSASILFFVYEEKTNVEGLQSYLETMYATGDFVLAEDKEQPENDIMLLASSNNYQPLDAYKNRLLGDFKLLAVTLIILFFIFTAASMIIFMLIFKSQRNQREENIKNYENEIIGPLTNLLFEKDLDEISQMSDQEISEIFPRSLFKKRLFKQVLIERIIGLNKKMKGEFKDKLKTLYKRLGLVELTKANLKDSRWDKIASGLVQVNEMDLSELINEVKSYTNSKNFHVRSLAGATLLNLSEKVDLSFLKDQDYPLSDWQQMNYLRIIKFVGSSKFLNIPILFKSKNPSVREFAIKMVRMLGRVDLIAELHMINEASMEEEKIELIKTYDALGAHMEVEFINNCMLSNNPDLKKIAVKAAGNLGNSYSEVILMDILLQNIDFRLRRACLTSLNKLNTQTFEKFVATQPLPENKALKAQIQDPLLSNV</sequence>
<dbReference type="InterPro" id="IPR016024">
    <property type="entry name" value="ARM-type_fold"/>
</dbReference>
<evidence type="ECO:0000256" key="1">
    <source>
        <dbReference type="SAM" id="Phobius"/>
    </source>
</evidence>
<dbReference type="RefSeq" id="WP_091653834.1">
    <property type="nucleotide sequence ID" value="NZ_FOVW01000006.1"/>
</dbReference>
<keyword evidence="4" id="KW-1185">Reference proteome</keyword>
<reference evidence="4" key="1">
    <citation type="submission" date="2016-10" db="EMBL/GenBank/DDBJ databases">
        <authorList>
            <person name="Varghese N."/>
            <person name="Submissions S."/>
        </authorList>
    </citation>
    <scope>NUCLEOTIDE SEQUENCE [LARGE SCALE GENOMIC DNA]</scope>
    <source>
        <strain evidence="4">DSM 15282</strain>
    </source>
</reference>
<evidence type="ECO:0008006" key="5">
    <source>
        <dbReference type="Google" id="ProtNLM"/>
    </source>
</evidence>
<name>A0A1I5GTB6_9BACT</name>
<keyword evidence="1" id="KW-0812">Transmembrane</keyword>
<dbReference type="EMBL" id="FOVW01000006">
    <property type="protein sequence ID" value="SFO38821.1"/>
    <property type="molecule type" value="Genomic_DNA"/>
</dbReference>
<dbReference type="AlphaFoldDB" id="A0A1I5GTB6"/>
<keyword evidence="1" id="KW-0472">Membrane</keyword>
<feature type="transmembrane region" description="Helical" evidence="1">
    <location>
        <begin position="166"/>
        <end position="190"/>
    </location>
</feature>
<accession>A0A1I5GTB6</accession>
<gene>
    <name evidence="3" type="ORF">SAMN04488519_10639</name>
</gene>
<organism evidence="3 4">
    <name type="scientific">Algoriphagus ornithinivorans</name>
    <dbReference type="NCBI Taxonomy" id="226506"/>
    <lineage>
        <taxon>Bacteria</taxon>
        <taxon>Pseudomonadati</taxon>
        <taxon>Bacteroidota</taxon>
        <taxon>Cytophagia</taxon>
        <taxon>Cytophagales</taxon>
        <taxon>Cyclobacteriaceae</taxon>
        <taxon>Algoriphagus</taxon>
    </lineage>
</organism>
<keyword evidence="1" id="KW-1133">Transmembrane helix</keyword>
<dbReference type="SUPFAM" id="SSF48371">
    <property type="entry name" value="ARM repeat"/>
    <property type="match status" value="1"/>
</dbReference>
<protein>
    <recommendedName>
        <fullName evidence="5">HEAT repeat-containing protein</fullName>
    </recommendedName>
</protein>
<feature type="chain" id="PRO_5011538773" description="HEAT repeat-containing protein" evidence="2">
    <location>
        <begin position="21"/>
        <end position="522"/>
    </location>
</feature>
<evidence type="ECO:0000313" key="3">
    <source>
        <dbReference type="EMBL" id="SFO38821.1"/>
    </source>
</evidence>
<dbReference type="STRING" id="226506.SAMN04488519_10639"/>
<evidence type="ECO:0000313" key="4">
    <source>
        <dbReference type="Proteomes" id="UP000199564"/>
    </source>
</evidence>
<evidence type="ECO:0000256" key="2">
    <source>
        <dbReference type="SAM" id="SignalP"/>
    </source>
</evidence>